<dbReference type="InterPro" id="IPR036388">
    <property type="entry name" value="WH-like_DNA-bd_sf"/>
</dbReference>
<keyword evidence="8" id="KW-1185">Reference proteome</keyword>
<dbReference type="SMART" id="SM00422">
    <property type="entry name" value="HTH_MERR"/>
    <property type="match status" value="1"/>
</dbReference>
<accession>A0A1E3V419</accession>
<evidence type="ECO:0000256" key="1">
    <source>
        <dbReference type="ARBA" id="ARBA00022491"/>
    </source>
</evidence>
<evidence type="ECO:0000313" key="8">
    <source>
        <dbReference type="Proteomes" id="UP000094342"/>
    </source>
</evidence>
<evidence type="ECO:0000256" key="2">
    <source>
        <dbReference type="ARBA" id="ARBA00023015"/>
    </source>
</evidence>
<keyword evidence="3" id="KW-0238">DNA-binding</keyword>
<dbReference type="PROSITE" id="PS50937">
    <property type="entry name" value="HTH_MERR_2"/>
    <property type="match status" value="1"/>
</dbReference>
<dbReference type="EMBL" id="LYBW01000066">
    <property type="protein sequence ID" value="ODR88319.1"/>
    <property type="molecule type" value="Genomic_DNA"/>
</dbReference>
<evidence type="ECO:0000313" key="7">
    <source>
        <dbReference type="EMBL" id="ODR88319.1"/>
    </source>
</evidence>
<dbReference type="AlphaFoldDB" id="A0A1E3V419"/>
<dbReference type="PANTHER" id="PTHR30204:SF69">
    <property type="entry name" value="MERR-FAMILY TRANSCRIPTIONAL REGULATOR"/>
    <property type="match status" value="1"/>
</dbReference>
<dbReference type="InterPro" id="IPR009061">
    <property type="entry name" value="DNA-bd_dom_put_sf"/>
</dbReference>
<evidence type="ECO:0000259" key="6">
    <source>
        <dbReference type="PROSITE" id="PS50937"/>
    </source>
</evidence>
<proteinExistence type="predicted"/>
<reference evidence="8" key="1">
    <citation type="submission" date="2016-05" db="EMBL/GenBank/DDBJ databases">
        <authorList>
            <person name="Li Y."/>
        </authorList>
    </citation>
    <scope>NUCLEOTIDE SEQUENCE [LARGE SCALE GENOMIC DNA]</scope>
    <source>
        <strain evidence="8">YIC4027</strain>
    </source>
</reference>
<dbReference type="Proteomes" id="UP000094342">
    <property type="component" value="Unassembled WGS sequence"/>
</dbReference>
<sequence length="230" mass="25071">MPQDSWKQDSWKHAGHTEQPGQAGFLPKLSVPCPGTDERLAIADMAEAFGVTHRTLHFYEEKGLLNAARLGPMRVYDGAHVRRMAVINACRGIDMPIAAIQELMTGLDGAKSQAEADGVFETALRARRRELAAQQSILRRQMQRIAELLETAANGCDDVSASPDVHLSPIEAECLGFMAEGYPATRIAMLMDMDLKAAVTLEAGIIRKFEAHNRFQAVSKAVLAGMIAAE</sequence>
<dbReference type="InterPro" id="IPR000551">
    <property type="entry name" value="MerR-type_HTH_dom"/>
</dbReference>
<keyword evidence="4" id="KW-0804">Transcription</keyword>
<dbReference type="GO" id="GO:0003700">
    <property type="term" value="F:DNA-binding transcription factor activity"/>
    <property type="evidence" value="ECO:0007669"/>
    <property type="project" value="InterPro"/>
</dbReference>
<dbReference type="CDD" id="cd00592">
    <property type="entry name" value="HTH_MerR-like"/>
    <property type="match status" value="1"/>
</dbReference>
<name>A0A1E3V419_9HYPH</name>
<dbReference type="InterPro" id="IPR047057">
    <property type="entry name" value="MerR_fam"/>
</dbReference>
<organism evidence="7 8">
    <name type="scientific">Sinorhizobium alkalisoli</name>
    <dbReference type="NCBI Taxonomy" id="1752398"/>
    <lineage>
        <taxon>Bacteria</taxon>
        <taxon>Pseudomonadati</taxon>
        <taxon>Pseudomonadota</taxon>
        <taxon>Alphaproteobacteria</taxon>
        <taxon>Hyphomicrobiales</taxon>
        <taxon>Rhizobiaceae</taxon>
        <taxon>Sinorhizobium/Ensifer group</taxon>
        <taxon>Sinorhizobium</taxon>
    </lineage>
</organism>
<dbReference type="OrthoDB" id="9803659at2"/>
<comment type="caution">
    <text evidence="7">The sequence shown here is derived from an EMBL/GenBank/DDBJ whole genome shotgun (WGS) entry which is preliminary data.</text>
</comment>
<dbReference type="Gene3D" id="1.10.10.10">
    <property type="entry name" value="Winged helix-like DNA-binding domain superfamily/Winged helix DNA-binding domain"/>
    <property type="match status" value="1"/>
</dbReference>
<evidence type="ECO:0000256" key="5">
    <source>
        <dbReference type="SAM" id="MobiDB-lite"/>
    </source>
</evidence>
<dbReference type="SUPFAM" id="SSF46955">
    <property type="entry name" value="Putative DNA-binding domain"/>
    <property type="match status" value="1"/>
</dbReference>
<dbReference type="GO" id="GO:0003677">
    <property type="term" value="F:DNA binding"/>
    <property type="evidence" value="ECO:0007669"/>
    <property type="project" value="UniProtKB-KW"/>
</dbReference>
<dbReference type="InterPro" id="IPR016032">
    <property type="entry name" value="Sig_transdc_resp-reg_C-effctor"/>
</dbReference>
<dbReference type="Gene3D" id="1.10.1660.10">
    <property type="match status" value="1"/>
</dbReference>
<keyword evidence="1" id="KW-0678">Repressor</keyword>
<dbReference type="STRING" id="1752398.A8M32_27500"/>
<dbReference type="PANTHER" id="PTHR30204">
    <property type="entry name" value="REDOX-CYCLING DRUG-SENSING TRANSCRIPTIONAL ACTIVATOR SOXR"/>
    <property type="match status" value="1"/>
</dbReference>
<evidence type="ECO:0000256" key="4">
    <source>
        <dbReference type="ARBA" id="ARBA00023163"/>
    </source>
</evidence>
<protein>
    <submittedName>
        <fullName evidence="7">LuxR family transcriptional regulator</fullName>
    </submittedName>
</protein>
<feature type="region of interest" description="Disordered" evidence="5">
    <location>
        <begin position="1"/>
        <end position="29"/>
    </location>
</feature>
<dbReference type="SMART" id="SM00421">
    <property type="entry name" value="HTH_LUXR"/>
    <property type="match status" value="1"/>
</dbReference>
<feature type="compositionally biased region" description="Basic and acidic residues" evidence="5">
    <location>
        <begin position="1"/>
        <end position="16"/>
    </location>
</feature>
<evidence type="ECO:0000256" key="3">
    <source>
        <dbReference type="ARBA" id="ARBA00023125"/>
    </source>
</evidence>
<keyword evidence="2" id="KW-0805">Transcription regulation</keyword>
<dbReference type="Pfam" id="PF13411">
    <property type="entry name" value="MerR_1"/>
    <property type="match status" value="1"/>
</dbReference>
<dbReference type="SUPFAM" id="SSF46894">
    <property type="entry name" value="C-terminal effector domain of the bipartite response regulators"/>
    <property type="match status" value="1"/>
</dbReference>
<feature type="domain" description="HTH merR-type" evidence="6">
    <location>
        <begin position="39"/>
        <end position="106"/>
    </location>
</feature>
<gene>
    <name evidence="7" type="ORF">A8M32_27500</name>
</gene>
<dbReference type="InterPro" id="IPR000792">
    <property type="entry name" value="Tscrpt_reg_LuxR_C"/>
</dbReference>